<dbReference type="Proteomes" id="UP001305414">
    <property type="component" value="Unassembled WGS sequence"/>
</dbReference>
<evidence type="ECO:0000256" key="1">
    <source>
        <dbReference type="SAM" id="MobiDB-lite"/>
    </source>
</evidence>
<sequence>MVQEASQRQKSPARRLQTDNPRGGDDNGQEQDENANKQPNGQAGSSSRGSNETPSKPAPLSQSPSPDQIPQKQRRFWDWPLRSREAARDFLAHERSKKAVASSDAMV</sequence>
<feature type="compositionally biased region" description="Polar residues" evidence="1">
    <location>
        <begin position="36"/>
        <end position="71"/>
    </location>
</feature>
<evidence type="ECO:0000313" key="3">
    <source>
        <dbReference type="Proteomes" id="UP001305414"/>
    </source>
</evidence>
<reference evidence="2 3" key="1">
    <citation type="submission" date="2023-10" db="EMBL/GenBank/DDBJ databases">
        <title>Draft genome sequence of Xylaria bambusicola isolate GMP-LS, the root and basal stem rot pathogen of sugarcane in Indonesia.</title>
        <authorList>
            <person name="Selvaraj P."/>
            <person name="Muralishankar V."/>
            <person name="Muruganantham S."/>
            <person name="Sp S."/>
            <person name="Haryani S."/>
            <person name="Lau K.J.X."/>
            <person name="Naqvi N.I."/>
        </authorList>
    </citation>
    <scope>NUCLEOTIDE SEQUENCE [LARGE SCALE GENOMIC DNA]</scope>
    <source>
        <strain evidence="2">GMP-LS</strain>
    </source>
</reference>
<comment type="caution">
    <text evidence="2">The sequence shown here is derived from an EMBL/GenBank/DDBJ whole genome shotgun (WGS) entry which is preliminary data.</text>
</comment>
<feature type="compositionally biased region" description="Polar residues" evidence="1">
    <location>
        <begin position="1"/>
        <end position="10"/>
    </location>
</feature>
<dbReference type="AlphaFoldDB" id="A0AAN7Z3K9"/>
<gene>
    <name evidence="2" type="ORF">RRF57_011357</name>
</gene>
<protein>
    <submittedName>
        <fullName evidence="2">Uncharacterized protein</fullName>
    </submittedName>
</protein>
<accession>A0AAN7Z3K9</accession>
<keyword evidence="3" id="KW-1185">Reference proteome</keyword>
<evidence type="ECO:0000313" key="2">
    <source>
        <dbReference type="EMBL" id="KAK5635645.1"/>
    </source>
</evidence>
<name>A0AAN7Z3K9_9PEZI</name>
<dbReference type="EMBL" id="JAWHQM010000056">
    <property type="protein sequence ID" value="KAK5635645.1"/>
    <property type="molecule type" value="Genomic_DNA"/>
</dbReference>
<feature type="region of interest" description="Disordered" evidence="1">
    <location>
        <begin position="1"/>
        <end position="81"/>
    </location>
</feature>
<proteinExistence type="predicted"/>
<organism evidence="2 3">
    <name type="scientific">Xylaria bambusicola</name>
    <dbReference type="NCBI Taxonomy" id="326684"/>
    <lineage>
        <taxon>Eukaryota</taxon>
        <taxon>Fungi</taxon>
        <taxon>Dikarya</taxon>
        <taxon>Ascomycota</taxon>
        <taxon>Pezizomycotina</taxon>
        <taxon>Sordariomycetes</taxon>
        <taxon>Xylariomycetidae</taxon>
        <taxon>Xylariales</taxon>
        <taxon>Xylariaceae</taxon>
        <taxon>Xylaria</taxon>
    </lineage>
</organism>